<dbReference type="EMBL" id="CAKOFQ010009909">
    <property type="protein sequence ID" value="CAH2018727.1"/>
    <property type="molecule type" value="Genomic_DNA"/>
</dbReference>
<dbReference type="Proteomes" id="UP001152888">
    <property type="component" value="Unassembled WGS sequence"/>
</dbReference>
<accession>A0A9P0QF52</accession>
<evidence type="ECO:0000313" key="1">
    <source>
        <dbReference type="EMBL" id="CAH2018727.1"/>
    </source>
</evidence>
<evidence type="ECO:0000313" key="2">
    <source>
        <dbReference type="Proteomes" id="UP001152888"/>
    </source>
</evidence>
<sequence length="107" mass="12134">MYIYSCCWVCYCHETLWIWTQVDAILRESSSSLPEILVECCASRTKLRQPTCTVRHTDLVPDRRHVDVLLLTGSVDTAMEVANLRHAELASDLHTFHSCQLLVSLGA</sequence>
<reference evidence="1" key="1">
    <citation type="submission" date="2022-03" db="EMBL/GenBank/DDBJ databases">
        <authorList>
            <person name="Sayadi A."/>
        </authorList>
    </citation>
    <scope>NUCLEOTIDE SEQUENCE</scope>
</reference>
<gene>
    <name evidence="1" type="ORF">ACAOBT_LOCUS36791</name>
</gene>
<proteinExistence type="predicted"/>
<dbReference type="AlphaFoldDB" id="A0A9P0QF52"/>
<comment type="caution">
    <text evidence="1">The sequence shown here is derived from an EMBL/GenBank/DDBJ whole genome shotgun (WGS) entry which is preliminary data.</text>
</comment>
<keyword evidence="2" id="KW-1185">Reference proteome</keyword>
<protein>
    <submittedName>
        <fullName evidence="1">Uncharacterized protein</fullName>
    </submittedName>
</protein>
<name>A0A9P0QF52_ACAOB</name>
<organism evidence="1 2">
    <name type="scientific">Acanthoscelides obtectus</name>
    <name type="common">Bean weevil</name>
    <name type="synonym">Bruchus obtectus</name>
    <dbReference type="NCBI Taxonomy" id="200917"/>
    <lineage>
        <taxon>Eukaryota</taxon>
        <taxon>Metazoa</taxon>
        <taxon>Ecdysozoa</taxon>
        <taxon>Arthropoda</taxon>
        <taxon>Hexapoda</taxon>
        <taxon>Insecta</taxon>
        <taxon>Pterygota</taxon>
        <taxon>Neoptera</taxon>
        <taxon>Endopterygota</taxon>
        <taxon>Coleoptera</taxon>
        <taxon>Polyphaga</taxon>
        <taxon>Cucujiformia</taxon>
        <taxon>Chrysomeloidea</taxon>
        <taxon>Chrysomelidae</taxon>
        <taxon>Bruchinae</taxon>
        <taxon>Bruchini</taxon>
        <taxon>Acanthoscelides</taxon>
    </lineage>
</organism>